<evidence type="ECO:0000256" key="4">
    <source>
        <dbReference type="PIRSR" id="PIRSR000858-1"/>
    </source>
</evidence>
<keyword evidence="2 3" id="KW-0808">Transferase</keyword>
<dbReference type="PANTHER" id="PTHR43293:SF1">
    <property type="entry name" value="ACETATE COA-TRANSFERASE YDIF"/>
    <property type="match status" value="1"/>
</dbReference>
<dbReference type="SMART" id="SM00882">
    <property type="entry name" value="CoA_trans"/>
    <property type="match status" value="1"/>
</dbReference>
<dbReference type="SUPFAM" id="SSF100950">
    <property type="entry name" value="NagB/RpiA/CoA transferase-like"/>
    <property type="match status" value="2"/>
</dbReference>
<evidence type="ECO:0000256" key="1">
    <source>
        <dbReference type="ARBA" id="ARBA00007154"/>
    </source>
</evidence>
<dbReference type="PROSITE" id="PS01273">
    <property type="entry name" value="COA_TRANSF_1"/>
    <property type="match status" value="1"/>
</dbReference>
<evidence type="ECO:0000313" key="6">
    <source>
        <dbReference type="Proteomes" id="UP000233256"/>
    </source>
</evidence>
<evidence type="ECO:0000256" key="2">
    <source>
        <dbReference type="ARBA" id="ARBA00022679"/>
    </source>
</evidence>
<dbReference type="PIRSF" id="PIRSF000858">
    <property type="entry name" value="SCOT-t"/>
    <property type="match status" value="1"/>
</dbReference>
<dbReference type="GO" id="GO:0046952">
    <property type="term" value="P:ketone body catabolic process"/>
    <property type="evidence" value="ECO:0007669"/>
    <property type="project" value="InterPro"/>
</dbReference>
<dbReference type="PANTHER" id="PTHR43293">
    <property type="entry name" value="ACETATE COA-TRANSFERASE YDIF"/>
    <property type="match status" value="1"/>
</dbReference>
<dbReference type="InterPro" id="IPR037171">
    <property type="entry name" value="NagB/RpiA_transferase-like"/>
</dbReference>
<sequence>MNSKLITADEAARLVRDGDTVVVGGFVGSGHPEALTSSLEARFLSENQPRDLNLVFVAGQGDAKTRGLNHFGNKGMVRRAIGGHWGLAPRLGKLAMDNEIEAYNLPQGVISHMFRDISAAKPCTITHVGLKTYVDPRIEGGKVNSRTTEDIVSVMEIDGGEYLKYKHFNIDVCLIRGTTADEFGNISMEQEVATLEALSQAMATKKRGGIVICQVMRLARNQGINHLFVEIPGIFIDYIVLVDMVKTPELHMQTFAEQYCPYYSGQVAYPEDSLFNPMAMNIRKIIARRGLLELLPLGHSVVNLGIGMPEGVANVAKEEGVRDRMVLTVESGPIGGLPASGLSFGASYSPICTLDQPYQFDFYDGGGLDIAFLGAGEVDCSGNVNVSRFGPKFAGCGGFINITQNSRRVVFCNTFTSGGLVVEARDGALKIVTEGKIRKFVSKVEQITFSADYAVQKGTPVTYITERCVFTLDKTGFRLTEVAPGIDVQTQILDLMDFKPIVPDRVAIMDPRIFRDGLMNLE</sequence>
<gene>
    <name evidence="5" type="ORF">CVV64_16075</name>
</gene>
<comment type="similarity">
    <text evidence="1 3">Belongs to the 3-oxoacid CoA-transferase family.</text>
</comment>
<dbReference type="EMBL" id="PGXC01000026">
    <property type="protein sequence ID" value="PKK89079.1"/>
    <property type="molecule type" value="Genomic_DNA"/>
</dbReference>
<dbReference type="GO" id="GO:0008410">
    <property type="term" value="F:CoA-transferase activity"/>
    <property type="evidence" value="ECO:0007669"/>
    <property type="project" value="InterPro"/>
</dbReference>
<dbReference type="Proteomes" id="UP000233256">
    <property type="component" value="Unassembled WGS sequence"/>
</dbReference>
<proteinExistence type="inferred from homology"/>
<organism evidence="5 6">
    <name type="scientific">Candidatus Wallbacteria bacterium HGW-Wallbacteria-1</name>
    <dbReference type="NCBI Taxonomy" id="2013854"/>
    <lineage>
        <taxon>Bacteria</taxon>
        <taxon>Candidatus Walliibacteriota</taxon>
    </lineage>
</organism>
<comment type="caution">
    <text evidence="5">The sequence shown here is derived from an EMBL/GenBank/DDBJ whole genome shotgun (WGS) entry which is preliminary data.</text>
</comment>
<dbReference type="Gene3D" id="3.40.1080.10">
    <property type="entry name" value="Glutaconate Coenzyme A-transferase"/>
    <property type="match status" value="2"/>
</dbReference>
<dbReference type="InterPro" id="IPR004163">
    <property type="entry name" value="CoA_transf_BS"/>
</dbReference>
<dbReference type="InterPro" id="IPR014388">
    <property type="entry name" value="3-oxoacid_CoA-transferase"/>
</dbReference>
<protein>
    <submittedName>
        <fullName evidence="5">Acyl CoA:acetate/3-ketoacid CoA transferase</fullName>
    </submittedName>
</protein>
<dbReference type="AlphaFoldDB" id="A0A2N1PL75"/>
<dbReference type="InterPro" id="IPR004165">
    <property type="entry name" value="CoA_trans_fam_I"/>
</dbReference>
<evidence type="ECO:0000256" key="3">
    <source>
        <dbReference type="PIRNR" id="PIRNR000858"/>
    </source>
</evidence>
<feature type="active site" description="5-glutamyl coenzyme A thioester intermediate" evidence="4">
    <location>
        <position position="330"/>
    </location>
</feature>
<reference evidence="5 6" key="1">
    <citation type="journal article" date="2017" name="ISME J.">
        <title>Potential for microbial H2 and metal transformations associated with novel bacteria and archaea in deep terrestrial subsurface sediments.</title>
        <authorList>
            <person name="Hernsdorf A.W."/>
            <person name="Amano Y."/>
            <person name="Miyakawa K."/>
            <person name="Ise K."/>
            <person name="Suzuki Y."/>
            <person name="Anantharaman K."/>
            <person name="Probst A."/>
            <person name="Burstein D."/>
            <person name="Thomas B.C."/>
            <person name="Banfield J.F."/>
        </authorList>
    </citation>
    <scope>NUCLEOTIDE SEQUENCE [LARGE SCALE GENOMIC DNA]</scope>
    <source>
        <strain evidence="5">HGW-Wallbacteria-1</strain>
    </source>
</reference>
<evidence type="ECO:0000313" key="5">
    <source>
        <dbReference type="EMBL" id="PKK89079.1"/>
    </source>
</evidence>
<name>A0A2N1PL75_9BACT</name>
<accession>A0A2N1PL75</accession>
<dbReference type="Pfam" id="PF01144">
    <property type="entry name" value="CoA_trans"/>
    <property type="match status" value="1"/>
</dbReference>